<dbReference type="InterPro" id="IPR012337">
    <property type="entry name" value="RNaseH-like_sf"/>
</dbReference>
<proteinExistence type="predicted"/>
<dbReference type="KEGG" id="fcz:IMF26_03500"/>
<dbReference type="EMBL" id="CP062796">
    <property type="protein sequence ID" value="QUL99143.1"/>
    <property type="molecule type" value="Genomic_DNA"/>
</dbReference>
<reference evidence="2" key="1">
    <citation type="submission" date="2020-10" db="EMBL/GenBank/DDBJ databases">
        <authorList>
            <person name="Kadnikov V."/>
            <person name="Beletsky A.V."/>
            <person name="Mardanov A.V."/>
            <person name="Karnachuk O.V."/>
            <person name="Ravin N.V."/>
        </authorList>
    </citation>
    <scope>NUCLEOTIDE SEQUENCE</scope>
    <source>
        <strain evidence="2">Bu02</strain>
    </source>
</reference>
<dbReference type="PANTHER" id="PTHR46387">
    <property type="entry name" value="POLYNUCLEOTIDYL TRANSFERASE, RIBONUCLEASE H-LIKE SUPERFAMILY PROTEIN"/>
    <property type="match status" value="1"/>
</dbReference>
<evidence type="ECO:0000313" key="2">
    <source>
        <dbReference type="EMBL" id="QUL99143.1"/>
    </source>
</evidence>
<gene>
    <name evidence="2" type="ORF">IMF26_03500</name>
</gene>
<dbReference type="CDD" id="cd09279">
    <property type="entry name" value="RNase_HI_like"/>
    <property type="match status" value="1"/>
</dbReference>
<dbReference type="GO" id="GO:0003676">
    <property type="term" value="F:nucleic acid binding"/>
    <property type="evidence" value="ECO:0007669"/>
    <property type="project" value="InterPro"/>
</dbReference>
<dbReference type="SUPFAM" id="SSF53098">
    <property type="entry name" value="Ribonuclease H-like"/>
    <property type="match status" value="1"/>
</dbReference>
<sequence length="137" mass="15156">MKGVVFFDGASRGNPGPASCSAVVRVEGLPEREVAAFLGTTTNNVAEYCGLLLGLYEARELGADEVAIFSDSNLCVQQLKGEYKVQSPNLIPLYQKVLSLLKKFSRWEISHVPREENKRADSLSNRILDLQEKIRGE</sequence>
<dbReference type="InterPro" id="IPR036397">
    <property type="entry name" value="RNaseH_sf"/>
</dbReference>
<evidence type="ECO:0000259" key="1">
    <source>
        <dbReference type="PROSITE" id="PS50879"/>
    </source>
</evidence>
<organism evidence="2">
    <name type="scientific">Candidatus Fermentithermobacillus carboniphilus</name>
    <dbReference type="NCBI Taxonomy" id="3085328"/>
    <lineage>
        <taxon>Bacteria</taxon>
        <taxon>Bacillati</taxon>
        <taxon>Bacillota</taxon>
        <taxon>Candidatus Fermentithermobacillia</taxon>
        <taxon>Candidatus Fermentithermobacillales</taxon>
        <taxon>Candidatus Fermentithermobacillaceae</taxon>
        <taxon>Candidatus Fermentithermobacillus</taxon>
    </lineage>
</organism>
<dbReference type="GO" id="GO:0004523">
    <property type="term" value="F:RNA-DNA hybrid ribonuclease activity"/>
    <property type="evidence" value="ECO:0007669"/>
    <property type="project" value="InterPro"/>
</dbReference>
<dbReference type="PROSITE" id="PS50879">
    <property type="entry name" value="RNASE_H_1"/>
    <property type="match status" value="1"/>
</dbReference>
<accession>A0AAT9LEK8</accession>
<dbReference type="Pfam" id="PF13456">
    <property type="entry name" value="RVT_3"/>
    <property type="match status" value="1"/>
</dbReference>
<reference evidence="2" key="2">
    <citation type="journal article" date="2023" name="Biology">
        <title>Prokaryotic Life Associated with Coal-Fire Gas Vents Revealed by Metagenomics.</title>
        <authorList>
            <person name="Kadnikov V.V."/>
            <person name="Mardanov A.V."/>
            <person name="Beletsky A.V."/>
            <person name="Karnachuk O.V."/>
            <person name="Ravin N.V."/>
        </authorList>
    </citation>
    <scope>NUCLEOTIDE SEQUENCE</scope>
    <source>
        <strain evidence="2">Bu02</strain>
    </source>
</reference>
<dbReference type="AlphaFoldDB" id="A0AAT9LEK8"/>
<dbReference type="PANTHER" id="PTHR46387:SF2">
    <property type="entry name" value="RIBONUCLEASE HI"/>
    <property type="match status" value="1"/>
</dbReference>
<name>A0AAT9LEK8_9FIRM</name>
<dbReference type="InterPro" id="IPR002156">
    <property type="entry name" value="RNaseH_domain"/>
</dbReference>
<feature type="domain" description="RNase H type-1" evidence="1">
    <location>
        <begin position="1"/>
        <end position="129"/>
    </location>
</feature>
<protein>
    <submittedName>
        <fullName evidence="2">Ribonuclease HI family protein</fullName>
    </submittedName>
</protein>
<dbReference type="Gene3D" id="3.30.420.10">
    <property type="entry name" value="Ribonuclease H-like superfamily/Ribonuclease H"/>
    <property type="match status" value="1"/>
</dbReference>